<dbReference type="InterPro" id="IPR004158">
    <property type="entry name" value="DUF247_pln"/>
</dbReference>
<keyword evidence="1" id="KW-1185">Reference proteome</keyword>
<accession>A0A6P9EXT3</accession>
<reference evidence="2" key="1">
    <citation type="submission" date="2025-08" db="UniProtKB">
        <authorList>
            <consortium name="RefSeq"/>
        </authorList>
    </citation>
    <scope>IDENTIFICATION</scope>
    <source>
        <tissue evidence="2">Leaves</tissue>
    </source>
</reference>
<gene>
    <name evidence="2" type="primary">LOC118348905</name>
</gene>
<evidence type="ECO:0000313" key="2">
    <source>
        <dbReference type="RefSeq" id="XP_035547367.1"/>
    </source>
</evidence>
<dbReference type="GeneID" id="118348905"/>
<dbReference type="Proteomes" id="UP000235220">
    <property type="component" value="Chromosome 7"/>
</dbReference>
<organism evidence="1 2">
    <name type="scientific">Juglans regia</name>
    <name type="common">English walnut</name>
    <dbReference type="NCBI Taxonomy" id="51240"/>
    <lineage>
        <taxon>Eukaryota</taxon>
        <taxon>Viridiplantae</taxon>
        <taxon>Streptophyta</taxon>
        <taxon>Embryophyta</taxon>
        <taxon>Tracheophyta</taxon>
        <taxon>Spermatophyta</taxon>
        <taxon>Magnoliopsida</taxon>
        <taxon>eudicotyledons</taxon>
        <taxon>Gunneridae</taxon>
        <taxon>Pentapetalae</taxon>
        <taxon>rosids</taxon>
        <taxon>fabids</taxon>
        <taxon>Fagales</taxon>
        <taxon>Juglandaceae</taxon>
        <taxon>Juglans</taxon>
    </lineage>
</organism>
<dbReference type="OrthoDB" id="591587at2759"/>
<sequence length="202" mass="23737">MDGVELKIVDKFKRLLCLDKIENWKSVPYGKEIHEARVEFNKAKKFKAKFKCLLALREIEDWNIHGTTELAEARIRFKKTDKCDMFSIKFNNGLMEISPLSIGDQTKTYLRNLIAYEQYCDRDNGFNYVSNYVRFMDDLINTPKDVELLHRSGIIQNYLGDDEVISTMVNKLCDNINFSTTKSIYARTSMDVNMHCRRHRNV</sequence>
<dbReference type="AlphaFoldDB" id="A0A6P9EXT3"/>
<dbReference type="PANTHER" id="PTHR31170:SF17">
    <property type="match status" value="1"/>
</dbReference>
<name>A0A6P9EXT3_JUGRE</name>
<dbReference type="PANTHER" id="PTHR31170">
    <property type="entry name" value="BNAC04G53230D PROTEIN"/>
    <property type="match status" value="1"/>
</dbReference>
<dbReference type="RefSeq" id="XP_035547367.1">
    <property type="nucleotide sequence ID" value="XM_035691474.1"/>
</dbReference>
<proteinExistence type="predicted"/>
<dbReference type="Pfam" id="PF03140">
    <property type="entry name" value="DUF247"/>
    <property type="match status" value="1"/>
</dbReference>
<protein>
    <submittedName>
        <fullName evidence="2">Uncharacterized protein LOC118348905</fullName>
    </submittedName>
</protein>
<evidence type="ECO:0000313" key="1">
    <source>
        <dbReference type="Proteomes" id="UP000235220"/>
    </source>
</evidence>
<dbReference type="InParanoid" id="A0A6P9EXT3"/>
<dbReference type="KEGG" id="jre:118348905"/>